<dbReference type="EMBL" id="RCIW01000017">
    <property type="protein sequence ID" value="RLP07669.1"/>
    <property type="molecule type" value="Genomic_DNA"/>
</dbReference>
<reference evidence="4" key="2">
    <citation type="submission" date="2018-08" db="EMBL/GenBank/DDBJ databases">
        <authorList>
            <person name="Hornung B."/>
        </authorList>
    </citation>
    <scope>NUCLEOTIDE SEQUENCE [LARGE SCALE GENOMIC DNA]</scope>
</reference>
<keyword evidence="4" id="KW-1185">Reference proteome</keyword>
<evidence type="ECO:0000313" key="2">
    <source>
        <dbReference type="EMBL" id="RLP07669.1"/>
    </source>
</evidence>
<organism evidence="3 4">
    <name type="scientific">Propionibacterium australiense</name>
    <dbReference type="NCBI Taxonomy" id="119981"/>
    <lineage>
        <taxon>Bacteria</taxon>
        <taxon>Bacillati</taxon>
        <taxon>Actinomycetota</taxon>
        <taxon>Actinomycetes</taxon>
        <taxon>Propionibacteriales</taxon>
        <taxon>Propionibacteriaceae</taxon>
        <taxon>Propionibacterium</taxon>
    </lineage>
</organism>
<keyword evidence="1" id="KW-0472">Membrane</keyword>
<reference evidence="2 5" key="3">
    <citation type="submission" date="2018-10" db="EMBL/GenBank/DDBJ databases">
        <title>Propionibacterium australiense Genome Sequencing and Assembly.</title>
        <authorList>
            <person name="Bernier A.-M."/>
            <person name="Bernard K."/>
        </authorList>
    </citation>
    <scope>NUCLEOTIDE SEQUENCE [LARGE SCALE GENOMIC DNA]</scope>
    <source>
        <strain evidence="2 5">NML98A078</strain>
    </source>
</reference>
<dbReference type="EMBL" id="UNQJ01000011">
    <property type="protein sequence ID" value="SYZ33701.1"/>
    <property type="molecule type" value="Genomic_DNA"/>
</dbReference>
<dbReference type="Proteomes" id="UP000263928">
    <property type="component" value="Unassembled WGS sequence"/>
</dbReference>
<feature type="transmembrane region" description="Helical" evidence="1">
    <location>
        <begin position="140"/>
        <end position="161"/>
    </location>
</feature>
<keyword evidence="1" id="KW-1133">Transmembrane helix</keyword>
<protein>
    <submittedName>
        <fullName evidence="3">Uncharacterized protein</fullName>
    </submittedName>
</protein>
<feature type="transmembrane region" description="Helical" evidence="1">
    <location>
        <begin position="168"/>
        <end position="188"/>
    </location>
</feature>
<proteinExistence type="predicted"/>
<keyword evidence="1" id="KW-0812">Transmembrane</keyword>
<feature type="transmembrane region" description="Helical" evidence="1">
    <location>
        <begin position="234"/>
        <end position="256"/>
    </location>
</feature>
<evidence type="ECO:0000313" key="5">
    <source>
        <dbReference type="Proteomes" id="UP000279336"/>
    </source>
</evidence>
<evidence type="ECO:0000256" key="1">
    <source>
        <dbReference type="SAM" id="Phobius"/>
    </source>
</evidence>
<feature type="transmembrane region" description="Helical" evidence="1">
    <location>
        <begin position="68"/>
        <end position="88"/>
    </location>
</feature>
<sequence>MNDPYGNEAEQFRAALARIEASRAGSMPSFETIRSAVTASASPMDAPRWTLARSIRVTAALVLAQVRVASWLIVPAALVSAALAVLTARLLGTTQGSSAVASGFAALILAGAVVTMTMAVSTRSADSVPIATPVGPATVLFARATMVLVVDCLAGGAASWLAASSGSVAAFGPLVLTWLAPMVLVTGLTTLLSVWAAPWVGALIGLMTIPVLIPAPEPMMRVGLGAVIGAVNDVLPAFAVAGVGVVLFVAAMLTAAGPPSPWALREPGRPRRLLTR</sequence>
<name>A0A383S7K6_9ACTN</name>
<feature type="transmembrane region" description="Helical" evidence="1">
    <location>
        <begin position="194"/>
        <end position="213"/>
    </location>
</feature>
<accession>A0A383S7K6</accession>
<dbReference type="AlphaFoldDB" id="A0A383S7K6"/>
<evidence type="ECO:0000313" key="3">
    <source>
        <dbReference type="EMBL" id="SYZ33701.1"/>
    </source>
</evidence>
<gene>
    <name evidence="2" type="ORF">D7U36_10750</name>
    <name evidence="3" type="ORF">PROPAUS_1621</name>
</gene>
<reference evidence="3" key="1">
    <citation type="submission" date="2018-08" db="EMBL/GenBank/DDBJ databases">
        <authorList>
            <person name="Ferrada E.E."/>
            <person name="Latorre B.A."/>
        </authorList>
    </citation>
    <scope>NUCLEOTIDE SEQUENCE [LARGE SCALE GENOMIC DNA]</scope>
    <source>
        <strain evidence="3">Propionibacterium_australiense1</strain>
    </source>
</reference>
<dbReference type="Proteomes" id="UP000279336">
    <property type="component" value="Unassembled WGS sequence"/>
</dbReference>
<dbReference type="RefSeq" id="WP_119162039.1">
    <property type="nucleotide sequence ID" value="NZ_LR134442.1"/>
</dbReference>
<evidence type="ECO:0000313" key="4">
    <source>
        <dbReference type="Proteomes" id="UP000263928"/>
    </source>
</evidence>
<dbReference type="OrthoDB" id="5184760at2"/>
<feature type="transmembrane region" description="Helical" evidence="1">
    <location>
        <begin position="100"/>
        <end position="120"/>
    </location>
</feature>